<evidence type="ECO:0000313" key="2">
    <source>
        <dbReference type="EMBL" id="WAJ72187.1"/>
    </source>
</evidence>
<feature type="transmembrane region" description="Helical" evidence="1">
    <location>
        <begin position="225"/>
        <end position="243"/>
    </location>
</feature>
<keyword evidence="2" id="KW-0614">Plasmid</keyword>
<dbReference type="EMBL" id="CP109967">
    <property type="protein sequence ID" value="WAJ72187.1"/>
    <property type="molecule type" value="Genomic_DNA"/>
</dbReference>
<dbReference type="RefSeq" id="WP_268076902.1">
    <property type="nucleotide sequence ID" value="NZ_CP109967.1"/>
</dbReference>
<keyword evidence="1" id="KW-0472">Membrane</keyword>
<keyword evidence="1" id="KW-1133">Transmembrane helix</keyword>
<dbReference type="Proteomes" id="UP001163726">
    <property type="component" value="Plasmid pCadTS8_2"/>
</dbReference>
<protein>
    <submittedName>
        <fullName evidence="2">Stage II sporulation protein M</fullName>
    </submittedName>
</protein>
<feature type="transmembrane region" description="Helical" evidence="1">
    <location>
        <begin position="264"/>
        <end position="285"/>
    </location>
</feature>
<keyword evidence="1" id="KW-0812">Transmembrane</keyword>
<keyword evidence="3" id="KW-1185">Reference proteome</keyword>
<dbReference type="Pfam" id="PF01944">
    <property type="entry name" value="SpoIIM"/>
    <property type="match status" value="1"/>
</dbReference>
<feature type="transmembrane region" description="Helical" evidence="1">
    <location>
        <begin position="291"/>
        <end position="309"/>
    </location>
</feature>
<reference evidence="2" key="1">
    <citation type="submission" date="2022-10" db="EMBL/GenBank/DDBJ databases">
        <title>Catenovulum adriacola sp. nov. isolated in the Harbour of Susak.</title>
        <authorList>
            <person name="Schoch T."/>
            <person name="Reich S.J."/>
            <person name="Stoeferle S."/>
            <person name="Flaiz M."/>
            <person name="Kazda M."/>
            <person name="Riedel C.U."/>
            <person name="Duerre P."/>
        </authorList>
    </citation>
    <scope>NUCLEOTIDE SEQUENCE</scope>
    <source>
        <strain evidence="2">TS8</strain>
        <plasmid evidence="2">pCadTS8_2</plasmid>
    </source>
</reference>
<feature type="transmembrane region" description="Helical" evidence="1">
    <location>
        <begin position="180"/>
        <end position="205"/>
    </location>
</feature>
<proteinExistence type="predicted"/>
<name>A0ABY7ARM3_9ALTE</name>
<feature type="transmembrane region" description="Helical" evidence="1">
    <location>
        <begin position="101"/>
        <end position="120"/>
    </location>
</feature>
<organism evidence="2 3">
    <name type="scientific">Catenovulum adriaticum</name>
    <dbReference type="NCBI Taxonomy" id="2984846"/>
    <lineage>
        <taxon>Bacteria</taxon>
        <taxon>Pseudomonadati</taxon>
        <taxon>Pseudomonadota</taxon>
        <taxon>Gammaproteobacteria</taxon>
        <taxon>Alteromonadales</taxon>
        <taxon>Alteromonadaceae</taxon>
        <taxon>Catenovulum</taxon>
    </lineage>
</organism>
<dbReference type="PANTHER" id="PTHR35337:SF1">
    <property type="entry name" value="SLR1478 PROTEIN"/>
    <property type="match status" value="1"/>
</dbReference>
<accession>A0ABY7ARM3</accession>
<gene>
    <name evidence="2" type="ORF">OLW01_18075</name>
</gene>
<evidence type="ECO:0000313" key="3">
    <source>
        <dbReference type="Proteomes" id="UP001163726"/>
    </source>
</evidence>
<sequence>MKQTQFVKNRESDWLTLEQFIKQEKQTDFVDLPALLRAVTHDLAIAKSRSYSPTVVTRLNQLVMAAQAQMYKPKDKVFYQLLRFMRVGFPSSVHVLKRAVIVNHILFYGLALLAYVLTLYKPELIYQFVDNAQVSNLESMYNPQAEHQLNERESSGDFAMFGYYIFNNIKIAFQTFVGGLLLGVGALFFLIFNGFFFGAISGHIINIGYQSTFFSFVITHGSFELTAIVLSAAAGTHIGYSLLNPQRLSRSLAVKQASLRAFPVLFGAFVFLIIAAFIEAFWSSSQWIPNSVKYAVGGICWLWVGYYLMRGAKHAA</sequence>
<dbReference type="InterPro" id="IPR002798">
    <property type="entry name" value="SpoIIM-like"/>
</dbReference>
<dbReference type="PANTHER" id="PTHR35337">
    <property type="entry name" value="SLR1478 PROTEIN"/>
    <property type="match status" value="1"/>
</dbReference>
<geneLocation type="plasmid" evidence="2 3">
    <name>pCadTS8_2</name>
</geneLocation>
<evidence type="ECO:0000256" key="1">
    <source>
        <dbReference type="SAM" id="Phobius"/>
    </source>
</evidence>